<reference evidence="4" key="1">
    <citation type="journal article" date="2016" name="Nat. Commun.">
        <title>The Gonium pectorale genome demonstrates co-option of cell cycle regulation during the evolution of multicellularity.</title>
        <authorList>
            <person name="Hanschen E.R."/>
            <person name="Marriage T.N."/>
            <person name="Ferris P.J."/>
            <person name="Hamaji T."/>
            <person name="Toyoda A."/>
            <person name="Fujiyama A."/>
            <person name="Neme R."/>
            <person name="Noguchi H."/>
            <person name="Minakuchi Y."/>
            <person name="Suzuki M."/>
            <person name="Kawai-Toyooka H."/>
            <person name="Smith D.R."/>
            <person name="Sparks H."/>
            <person name="Anderson J."/>
            <person name="Bakaric R."/>
            <person name="Luria V."/>
            <person name="Karger A."/>
            <person name="Kirschner M.W."/>
            <person name="Durand P.M."/>
            <person name="Michod R.E."/>
            <person name="Nozaki H."/>
            <person name="Olson B.J."/>
        </authorList>
    </citation>
    <scope>NUCLEOTIDE SEQUENCE [LARGE SCALE GENOMIC DNA]</scope>
    <source>
        <strain evidence="4">NIES-2863</strain>
    </source>
</reference>
<protein>
    <recommendedName>
        <fullName evidence="2">Aminopeptidase N-like N-terminal domain-containing protein</fullName>
    </recommendedName>
</protein>
<accession>A0A150FTS8</accession>
<feature type="chain" id="PRO_5007561729" description="Aminopeptidase N-like N-terminal domain-containing protein" evidence="1">
    <location>
        <begin position="25"/>
        <end position="371"/>
    </location>
</feature>
<dbReference type="GO" id="GO:0016020">
    <property type="term" value="C:membrane"/>
    <property type="evidence" value="ECO:0007669"/>
    <property type="project" value="TreeGrafter"/>
</dbReference>
<dbReference type="GO" id="GO:0008270">
    <property type="term" value="F:zinc ion binding"/>
    <property type="evidence" value="ECO:0007669"/>
    <property type="project" value="TreeGrafter"/>
</dbReference>
<dbReference type="InterPro" id="IPR042097">
    <property type="entry name" value="Aminopeptidase_N-like_N_sf"/>
</dbReference>
<dbReference type="GO" id="GO:0006508">
    <property type="term" value="P:proteolysis"/>
    <property type="evidence" value="ECO:0007669"/>
    <property type="project" value="InterPro"/>
</dbReference>
<dbReference type="Gene3D" id="2.60.40.1730">
    <property type="entry name" value="tricorn interacting facor f3 domain"/>
    <property type="match status" value="1"/>
</dbReference>
<dbReference type="GO" id="GO:0043171">
    <property type="term" value="P:peptide catabolic process"/>
    <property type="evidence" value="ECO:0007669"/>
    <property type="project" value="TreeGrafter"/>
</dbReference>
<comment type="caution">
    <text evidence="3">The sequence shown here is derived from an EMBL/GenBank/DDBJ whole genome shotgun (WGS) entry which is preliminary data.</text>
</comment>
<proteinExistence type="predicted"/>
<dbReference type="InterPro" id="IPR050344">
    <property type="entry name" value="Peptidase_M1_aminopeptidases"/>
</dbReference>
<evidence type="ECO:0000313" key="3">
    <source>
        <dbReference type="EMBL" id="KXZ41027.1"/>
    </source>
</evidence>
<evidence type="ECO:0000259" key="2">
    <source>
        <dbReference type="Pfam" id="PF17900"/>
    </source>
</evidence>
<dbReference type="GO" id="GO:0070006">
    <property type="term" value="F:metalloaminopeptidase activity"/>
    <property type="evidence" value="ECO:0007669"/>
    <property type="project" value="TreeGrafter"/>
</dbReference>
<dbReference type="Pfam" id="PF17900">
    <property type="entry name" value="Peptidase_M1_N"/>
    <property type="match status" value="1"/>
</dbReference>
<keyword evidence="4" id="KW-1185">Reference proteome</keyword>
<dbReference type="GO" id="GO:0005737">
    <property type="term" value="C:cytoplasm"/>
    <property type="evidence" value="ECO:0007669"/>
    <property type="project" value="TreeGrafter"/>
</dbReference>
<dbReference type="EMBL" id="LSYV01000954">
    <property type="protein sequence ID" value="KXZ41027.1"/>
    <property type="molecule type" value="Genomic_DNA"/>
</dbReference>
<dbReference type="PANTHER" id="PTHR11533">
    <property type="entry name" value="PROTEASE M1 ZINC METALLOPROTEASE"/>
    <property type="match status" value="1"/>
</dbReference>
<evidence type="ECO:0000256" key="1">
    <source>
        <dbReference type="SAM" id="SignalP"/>
    </source>
</evidence>
<dbReference type="InterPro" id="IPR001930">
    <property type="entry name" value="Peptidase_M1"/>
</dbReference>
<evidence type="ECO:0000313" key="4">
    <source>
        <dbReference type="Proteomes" id="UP000075714"/>
    </source>
</evidence>
<keyword evidence="1" id="KW-0732">Signal</keyword>
<dbReference type="PANTHER" id="PTHR11533:SF299">
    <property type="entry name" value="AMINOPEPTIDASE"/>
    <property type="match status" value="1"/>
</dbReference>
<dbReference type="STRING" id="33097.A0A150FTS8"/>
<dbReference type="GO" id="GO:0042277">
    <property type="term" value="F:peptide binding"/>
    <property type="evidence" value="ECO:0007669"/>
    <property type="project" value="TreeGrafter"/>
</dbReference>
<dbReference type="SUPFAM" id="SSF63737">
    <property type="entry name" value="Leukotriene A4 hydrolase N-terminal domain"/>
    <property type="match status" value="1"/>
</dbReference>
<dbReference type="OrthoDB" id="10031169at2759"/>
<feature type="domain" description="Aminopeptidase N-like N-terminal" evidence="2">
    <location>
        <begin position="115"/>
        <end position="337"/>
    </location>
</feature>
<gene>
    <name evidence="3" type="ORF">GPECTOR_958g222</name>
</gene>
<dbReference type="InterPro" id="IPR045357">
    <property type="entry name" value="Aminopeptidase_N-like_N"/>
</dbReference>
<organism evidence="3 4">
    <name type="scientific">Gonium pectorale</name>
    <name type="common">Green alga</name>
    <dbReference type="NCBI Taxonomy" id="33097"/>
    <lineage>
        <taxon>Eukaryota</taxon>
        <taxon>Viridiplantae</taxon>
        <taxon>Chlorophyta</taxon>
        <taxon>core chlorophytes</taxon>
        <taxon>Chlorophyceae</taxon>
        <taxon>CS clade</taxon>
        <taxon>Chlamydomonadales</taxon>
        <taxon>Volvocaceae</taxon>
        <taxon>Gonium</taxon>
    </lineage>
</organism>
<dbReference type="PRINTS" id="PR00756">
    <property type="entry name" value="ALADIPTASE"/>
</dbReference>
<dbReference type="Proteomes" id="UP000075714">
    <property type="component" value="Unassembled WGS sequence"/>
</dbReference>
<dbReference type="AlphaFoldDB" id="A0A150FTS8"/>
<sequence length="371" mass="38588">MAKPVARPGATLLLLVGIGALAKCGGPAQDDRRRQLAWTAAALPRGPHELLTSSHTATTVTTATATSPIDAAAGVSATARRALSGSARRPPPASAQPSEALCTYNSLWLPKLVVPAHYDLFLNVSFNPNPPDEEPLSPPPTKPSPKFVYSAANLTKGLGPEAVVGNVSIHVALGAPTRCIVLHAAGMRLAGARYEYGGAAWPGAVEKAGGPGAKDYLMVVIRFRSALPATAVGSVGRLSLSFAYHLVDGVDGLYRSVYTDKSGRAHAVASTQLESIAARKAFPCFDEPALKATFNYTLVTPAGLTVLGNTDKLASRPLPGSRLLTAFRPTPKMSPYLVAWVVGRLASANTTCEVSPPGAPLPLAMYATPDQ</sequence>
<name>A0A150FTS8_GONPE</name>
<feature type="signal peptide" evidence="1">
    <location>
        <begin position="1"/>
        <end position="24"/>
    </location>
</feature>
<dbReference type="GO" id="GO:0005615">
    <property type="term" value="C:extracellular space"/>
    <property type="evidence" value="ECO:0007669"/>
    <property type="project" value="TreeGrafter"/>
</dbReference>